<dbReference type="Proteomes" id="UP001315278">
    <property type="component" value="Unassembled WGS sequence"/>
</dbReference>
<evidence type="ECO:0000313" key="3">
    <source>
        <dbReference type="EMBL" id="MBR0801650.1"/>
    </source>
</evidence>
<feature type="transmembrane region" description="Helical" evidence="1">
    <location>
        <begin position="353"/>
        <end position="373"/>
    </location>
</feature>
<keyword evidence="3" id="KW-0808">Transferase</keyword>
<dbReference type="Pfam" id="PF01757">
    <property type="entry name" value="Acyl_transf_3"/>
    <property type="match status" value="1"/>
</dbReference>
<dbReference type="PANTHER" id="PTHR23028">
    <property type="entry name" value="ACETYLTRANSFERASE"/>
    <property type="match status" value="1"/>
</dbReference>
<dbReference type="InterPro" id="IPR002656">
    <property type="entry name" value="Acyl_transf_3_dom"/>
</dbReference>
<protein>
    <submittedName>
        <fullName evidence="3">Acyltransferase</fullName>
    </submittedName>
</protein>
<keyword evidence="1" id="KW-0812">Transmembrane</keyword>
<feature type="transmembrane region" description="Helical" evidence="1">
    <location>
        <begin position="326"/>
        <end position="347"/>
    </location>
</feature>
<sequence length="404" mass="43341">MPASRMSYLDGLRGVAALNVALSHFVMAFDFAIYTGRPEHAQGTWETAFSAAPFLFIAAGGNYAVCIFLALSGFVLAKSFFKGDLSALALVVKRTLRLGLPVLVASLFGWIVLSSGLAFNQEAAAITRSTWLAKQFTQQPGFADALLQAWNSLLGIPTRENSYNSVLWTMPIEYLGSLLLIGMFATRLPANRPRLAALIMIAFGLVFARAYVSIVLFGAALYLLDAPSFTARLRWRPAILVLILFLGTVPLSVVRTPVWDVMLAITDPIPFVPIVAPGLTMQADASMWHAISAVMLVALITGWPAAQRLLASRAGQYLGRLSFPLYLAHIPVLFSVACSVFLVGHAAGLSYGTATAISLIAYVPSFLIAAMVLEKTVDEPSIRLAARAANAISEPVPRPAVPTA</sequence>
<proteinExistence type="predicted"/>
<dbReference type="RefSeq" id="WP_212395801.1">
    <property type="nucleotide sequence ID" value="NZ_JAFCJH010000094.1"/>
</dbReference>
<dbReference type="EMBL" id="JAFCJH010000094">
    <property type="protein sequence ID" value="MBR0801650.1"/>
    <property type="molecule type" value="Genomic_DNA"/>
</dbReference>
<evidence type="ECO:0000313" key="4">
    <source>
        <dbReference type="Proteomes" id="UP001315278"/>
    </source>
</evidence>
<keyword evidence="4" id="KW-1185">Reference proteome</keyword>
<reference evidence="4" key="1">
    <citation type="journal article" date="2021" name="ISME J.">
        <title>Evolutionary origin and ecological implication of a unique nif island in free-living Bradyrhizobium lineages.</title>
        <authorList>
            <person name="Tao J."/>
        </authorList>
    </citation>
    <scope>NUCLEOTIDE SEQUENCE [LARGE SCALE GENOMIC DNA]</scope>
    <source>
        <strain evidence="4">SZCCT0434</strain>
    </source>
</reference>
<feature type="transmembrane region" description="Helical" evidence="1">
    <location>
        <begin position="197"/>
        <end position="223"/>
    </location>
</feature>
<feature type="transmembrane region" description="Helical" evidence="1">
    <location>
        <begin position="98"/>
        <end position="119"/>
    </location>
</feature>
<feature type="domain" description="Acyltransferase 3" evidence="2">
    <location>
        <begin position="7"/>
        <end position="373"/>
    </location>
</feature>
<gene>
    <name evidence="3" type="ORF">JQ615_40595</name>
</gene>
<accession>A0ABS5FXV0</accession>
<keyword evidence="3" id="KW-0012">Acyltransferase</keyword>
<feature type="transmembrane region" description="Helical" evidence="1">
    <location>
        <begin position="12"/>
        <end position="34"/>
    </location>
</feature>
<feature type="transmembrane region" description="Helical" evidence="1">
    <location>
        <begin position="235"/>
        <end position="254"/>
    </location>
</feature>
<dbReference type="InterPro" id="IPR050879">
    <property type="entry name" value="Acyltransferase_3"/>
</dbReference>
<organism evidence="3 4">
    <name type="scientific">Bradyrhizobium jicamae</name>
    <dbReference type="NCBI Taxonomy" id="280332"/>
    <lineage>
        <taxon>Bacteria</taxon>
        <taxon>Pseudomonadati</taxon>
        <taxon>Pseudomonadota</taxon>
        <taxon>Alphaproteobacteria</taxon>
        <taxon>Hyphomicrobiales</taxon>
        <taxon>Nitrobacteraceae</taxon>
        <taxon>Bradyrhizobium</taxon>
    </lineage>
</organism>
<dbReference type="GO" id="GO:0016746">
    <property type="term" value="F:acyltransferase activity"/>
    <property type="evidence" value="ECO:0007669"/>
    <property type="project" value="UniProtKB-KW"/>
</dbReference>
<feature type="transmembrane region" description="Helical" evidence="1">
    <location>
        <begin position="261"/>
        <end position="281"/>
    </location>
</feature>
<keyword evidence="1" id="KW-0472">Membrane</keyword>
<feature type="transmembrane region" description="Helical" evidence="1">
    <location>
        <begin position="54"/>
        <end position="77"/>
    </location>
</feature>
<feature type="transmembrane region" description="Helical" evidence="1">
    <location>
        <begin position="287"/>
        <end position="306"/>
    </location>
</feature>
<evidence type="ECO:0000256" key="1">
    <source>
        <dbReference type="SAM" id="Phobius"/>
    </source>
</evidence>
<name>A0ABS5FXV0_9BRAD</name>
<keyword evidence="1" id="KW-1133">Transmembrane helix</keyword>
<dbReference type="PANTHER" id="PTHR23028:SF134">
    <property type="entry name" value="PUTATIVE (AFU_ORTHOLOGUE AFUA_4G08520)-RELATED"/>
    <property type="match status" value="1"/>
</dbReference>
<feature type="transmembrane region" description="Helical" evidence="1">
    <location>
        <begin position="166"/>
        <end position="185"/>
    </location>
</feature>
<evidence type="ECO:0000259" key="2">
    <source>
        <dbReference type="Pfam" id="PF01757"/>
    </source>
</evidence>
<comment type="caution">
    <text evidence="3">The sequence shown here is derived from an EMBL/GenBank/DDBJ whole genome shotgun (WGS) entry which is preliminary data.</text>
</comment>